<dbReference type="AlphaFoldDB" id="A0A0D2H948"/>
<dbReference type="InterPro" id="IPR003439">
    <property type="entry name" value="ABC_transporter-like_ATP-bd"/>
</dbReference>
<dbReference type="InterPro" id="IPR039421">
    <property type="entry name" value="Type_1_exporter"/>
</dbReference>
<dbReference type="GeneID" id="27702160"/>
<dbReference type="Pfam" id="PF00005">
    <property type="entry name" value="ABC_tran"/>
    <property type="match status" value="1"/>
</dbReference>
<sequence length="139" mass="15777">MFDRSIIENVRFGRLKALDEEVIKVYDVVGLHDGIMKLPEKYEARVGEGGIRLSGGQCQRIGIARVMLKRLKLLVLNEPTLAIDSRTEIRILKAFRNLCRGHTTLMITHRLSTIKDADLILVLYNGSIVERGNYAELLE</sequence>
<evidence type="ECO:0000313" key="3">
    <source>
        <dbReference type="EMBL" id="KIW89803.1"/>
    </source>
</evidence>
<dbReference type="Gene3D" id="3.40.50.300">
    <property type="entry name" value="P-loop containing nucleotide triphosphate hydrolases"/>
    <property type="match status" value="1"/>
</dbReference>
<dbReference type="GO" id="GO:0090374">
    <property type="term" value="P:oligopeptide export from mitochondrion"/>
    <property type="evidence" value="ECO:0007669"/>
    <property type="project" value="TreeGrafter"/>
</dbReference>
<gene>
    <name evidence="3" type="ORF">Z519_09232</name>
</gene>
<name>A0A0D2H948_CLAB1</name>
<dbReference type="GO" id="GO:0016887">
    <property type="term" value="F:ATP hydrolysis activity"/>
    <property type="evidence" value="ECO:0007669"/>
    <property type="project" value="InterPro"/>
</dbReference>
<keyword evidence="4" id="KW-1185">Reference proteome</keyword>
<feature type="domain" description="ABC transporter" evidence="2">
    <location>
        <begin position="33"/>
        <end position="80"/>
    </location>
</feature>
<dbReference type="EMBL" id="KN846994">
    <property type="protein sequence ID" value="KIW89803.1"/>
    <property type="molecule type" value="Genomic_DNA"/>
</dbReference>
<dbReference type="SUPFAM" id="SSF52540">
    <property type="entry name" value="P-loop containing nucleoside triphosphate hydrolases"/>
    <property type="match status" value="1"/>
</dbReference>
<evidence type="ECO:0000259" key="2">
    <source>
        <dbReference type="Pfam" id="PF00005"/>
    </source>
</evidence>
<accession>A0A0D2H948</accession>
<proteinExistence type="predicted"/>
<dbReference type="GO" id="GO:0015421">
    <property type="term" value="F:ABC-type oligopeptide transporter activity"/>
    <property type="evidence" value="ECO:0007669"/>
    <property type="project" value="TreeGrafter"/>
</dbReference>
<dbReference type="GO" id="GO:0005743">
    <property type="term" value="C:mitochondrial inner membrane"/>
    <property type="evidence" value="ECO:0007669"/>
    <property type="project" value="TreeGrafter"/>
</dbReference>
<evidence type="ECO:0000256" key="1">
    <source>
        <dbReference type="ARBA" id="ARBA00049740"/>
    </source>
</evidence>
<dbReference type="GO" id="GO:0005524">
    <property type="term" value="F:ATP binding"/>
    <property type="evidence" value="ECO:0007669"/>
    <property type="project" value="InterPro"/>
</dbReference>
<evidence type="ECO:0000313" key="4">
    <source>
        <dbReference type="Proteomes" id="UP000053789"/>
    </source>
</evidence>
<dbReference type="HOGENOM" id="CLU_000604_1_9_1"/>
<dbReference type="Proteomes" id="UP000053789">
    <property type="component" value="Unassembled WGS sequence"/>
</dbReference>
<dbReference type="InterPro" id="IPR027417">
    <property type="entry name" value="P-loop_NTPase"/>
</dbReference>
<dbReference type="RefSeq" id="XP_016616472.1">
    <property type="nucleotide sequence ID" value="XM_016766956.1"/>
</dbReference>
<organism evidence="3 4">
    <name type="scientific">Cladophialophora bantiana (strain ATCC 10958 / CBS 173.52 / CDC B-1940 / NIH 8579)</name>
    <name type="common">Xylohypha bantiana</name>
    <dbReference type="NCBI Taxonomy" id="1442370"/>
    <lineage>
        <taxon>Eukaryota</taxon>
        <taxon>Fungi</taxon>
        <taxon>Dikarya</taxon>
        <taxon>Ascomycota</taxon>
        <taxon>Pezizomycotina</taxon>
        <taxon>Eurotiomycetes</taxon>
        <taxon>Chaetothyriomycetidae</taxon>
        <taxon>Chaetothyriales</taxon>
        <taxon>Herpotrichiellaceae</taxon>
        <taxon>Cladophialophora</taxon>
    </lineage>
</organism>
<dbReference type="PANTHER" id="PTHR43394">
    <property type="entry name" value="ATP-DEPENDENT PERMEASE MDL1, MITOCHONDRIAL"/>
    <property type="match status" value="1"/>
</dbReference>
<reference evidence="3" key="1">
    <citation type="submission" date="2015-01" db="EMBL/GenBank/DDBJ databases">
        <title>The Genome Sequence of Cladophialophora bantiana CBS 173.52.</title>
        <authorList>
            <consortium name="The Broad Institute Genomics Platform"/>
            <person name="Cuomo C."/>
            <person name="de Hoog S."/>
            <person name="Gorbushina A."/>
            <person name="Stielow B."/>
            <person name="Teixiera M."/>
            <person name="Abouelleil A."/>
            <person name="Chapman S.B."/>
            <person name="Priest M."/>
            <person name="Young S.K."/>
            <person name="Wortman J."/>
            <person name="Nusbaum C."/>
            <person name="Birren B."/>
        </authorList>
    </citation>
    <scope>NUCLEOTIDE SEQUENCE [LARGE SCALE GENOMIC DNA]</scope>
    <source>
        <strain evidence="3">CBS 173.52</strain>
    </source>
</reference>
<protein>
    <recommendedName>
        <fullName evidence="1">ABC multidrug transporter MDR2</fullName>
    </recommendedName>
</protein>
<dbReference type="PANTHER" id="PTHR43394:SF1">
    <property type="entry name" value="ATP-BINDING CASSETTE SUB-FAMILY B MEMBER 10, MITOCHONDRIAL"/>
    <property type="match status" value="1"/>
</dbReference>
<dbReference type="OrthoDB" id="4161646at2759"/>